<feature type="transmembrane region" description="Helical" evidence="8">
    <location>
        <begin position="446"/>
        <end position="465"/>
    </location>
</feature>
<dbReference type="RefSeq" id="WP_150626594.1">
    <property type="nucleotide sequence ID" value="NZ_CABPSQ010000008.1"/>
</dbReference>
<dbReference type="InterPro" id="IPR006726">
    <property type="entry name" value="PHBA_efflux_AaeB/fusaric-R"/>
</dbReference>
<feature type="transmembrane region" description="Helical" evidence="8">
    <location>
        <begin position="197"/>
        <end position="216"/>
    </location>
</feature>
<feature type="transmembrane region" description="Helical" evidence="8">
    <location>
        <begin position="66"/>
        <end position="85"/>
    </location>
</feature>
<organism evidence="9 10">
    <name type="scientific">Pandoraea captiosa</name>
    <dbReference type="NCBI Taxonomy" id="2508302"/>
    <lineage>
        <taxon>Bacteria</taxon>
        <taxon>Pseudomonadati</taxon>
        <taxon>Pseudomonadota</taxon>
        <taxon>Betaproteobacteria</taxon>
        <taxon>Burkholderiales</taxon>
        <taxon>Burkholderiaceae</taxon>
        <taxon>Pandoraea</taxon>
    </lineage>
</organism>
<feature type="transmembrane region" description="Helical" evidence="8">
    <location>
        <begin position="392"/>
        <end position="413"/>
    </location>
</feature>
<keyword evidence="2" id="KW-0813">Transport</keyword>
<feature type="transmembrane region" description="Helical" evidence="8">
    <location>
        <begin position="471"/>
        <end position="490"/>
    </location>
</feature>
<evidence type="ECO:0000313" key="10">
    <source>
        <dbReference type="Proteomes" id="UP000414136"/>
    </source>
</evidence>
<dbReference type="PANTHER" id="PTHR30509">
    <property type="entry name" value="P-HYDROXYBENZOIC ACID EFFLUX PUMP SUBUNIT-RELATED"/>
    <property type="match status" value="1"/>
</dbReference>
<feature type="transmembrane region" description="Helical" evidence="8">
    <location>
        <begin position="140"/>
        <end position="158"/>
    </location>
</feature>
<gene>
    <name evidence="9" type="ORF">PCA31118_03749</name>
</gene>
<proteinExistence type="predicted"/>
<evidence type="ECO:0000256" key="8">
    <source>
        <dbReference type="SAM" id="Phobius"/>
    </source>
</evidence>
<feature type="region of interest" description="Disordered" evidence="7">
    <location>
        <begin position="1"/>
        <end position="20"/>
    </location>
</feature>
<keyword evidence="5 8" id="KW-1133">Transmembrane helix</keyword>
<evidence type="ECO:0000313" key="9">
    <source>
        <dbReference type="EMBL" id="VVE71156.1"/>
    </source>
</evidence>
<keyword evidence="6 8" id="KW-0472">Membrane</keyword>
<accession>A0A5E5ADG7</accession>
<reference evidence="9 10" key="1">
    <citation type="submission" date="2019-08" db="EMBL/GenBank/DDBJ databases">
        <authorList>
            <person name="Peeters C."/>
        </authorList>
    </citation>
    <scope>NUCLEOTIDE SEQUENCE [LARGE SCALE GENOMIC DNA]</scope>
    <source>
        <strain evidence="9 10">LMG 31118</strain>
    </source>
</reference>
<keyword evidence="4 8" id="KW-0812">Transmembrane</keyword>
<dbReference type="PANTHER" id="PTHR30509:SF9">
    <property type="entry name" value="MULTIDRUG RESISTANCE PROTEIN MDTO"/>
    <property type="match status" value="1"/>
</dbReference>
<comment type="subcellular location">
    <subcellularLocation>
        <location evidence="1">Cell membrane</location>
        <topology evidence="1">Multi-pass membrane protein</topology>
    </subcellularLocation>
</comment>
<dbReference type="Proteomes" id="UP000414136">
    <property type="component" value="Unassembled WGS sequence"/>
</dbReference>
<sequence length="711" mass="76656">MPIADTPNLAATQGGSHRRPRWRLPRKWRAFVPDARSALDPLRLGLKPAPALRPALRSILKPDLEAALFSLKCFAAAMLGLYVSLRIGLTRPFWVLGTVYLVSQPLSGATVSRGLFRFLGTVGGAVATVLLVPTFANEPWVLSAALAAWMGFCLYLGVLDRTPRAYAFLLAGYTTSLIGFPGVAAPGEIFTVASTRVQEISIGILAATLVHSLVLPRSVSQRVRARVAAILADTQRWTRDLLAGERNAVLARDRARAAMDLVELHSLSIHLPFDTARGVAQVQILRALHDRLLTVLTLSSAVDDAMAELHASADGVPTNPPNVPVDASETDDWRGLLIEGLAADLVELESAHQDCRLLEQQLASTDPQWMRHVPTRLATRTNGHVLHRDHWLAARSAIGATIGILLGCGFWIVSGWPDGATAMSIVGTACLLFGTVEAPVGNVRRYLIGSGIGVVIGLIYGFVIFPRTADFIGLVAALAPTLLVAGSFLARPPFTMAALGVILTFPIIAGLGATNAANFSVAINGSVALFVGTGMAMVSMMLFQTLDPNRSRARLCRAMQRDVVRRVTGRDTDTTDTTDTTNTARWTSRMLDRIGLLAPKLAGHDQAARILKSAFCDLRVGNVASELRKLEPTLTDQDARNGLVELLDALRAYLLTHTVADVPPCHASLLERLDRLRATAVASRDPERRRMLVLLARLHRDLVSRMNGSGA</sequence>
<dbReference type="AlphaFoldDB" id="A0A5E5ADG7"/>
<evidence type="ECO:0000256" key="2">
    <source>
        <dbReference type="ARBA" id="ARBA00022448"/>
    </source>
</evidence>
<name>A0A5E5ADG7_9BURK</name>
<feature type="transmembrane region" description="Helical" evidence="8">
    <location>
        <begin position="115"/>
        <end position="134"/>
    </location>
</feature>
<evidence type="ECO:0000256" key="6">
    <source>
        <dbReference type="ARBA" id="ARBA00023136"/>
    </source>
</evidence>
<keyword evidence="10" id="KW-1185">Reference proteome</keyword>
<evidence type="ECO:0000256" key="4">
    <source>
        <dbReference type="ARBA" id="ARBA00022692"/>
    </source>
</evidence>
<feature type="transmembrane region" description="Helical" evidence="8">
    <location>
        <begin position="497"/>
        <end position="517"/>
    </location>
</feature>
<dbReference type="GO" id="GO:0022857">
    <property type="term" value="F:transmembrane transporter activity"/>
    <property type="evidence" value="ECO:0007669"/>
    <property type="project" value="InterPro"/>
</dbReference>
<protein>
    <submittedName>
        <fullName evidence="9">Fusaric acid transporter</fullName>
    </submittedName>
</protein>
<dbReference type="EMBL" id="CABPSQ010000008">
    <property type="protein sequence ID" value="VVE71156.1"/>
    <property type="molecule type" value="Genomic_DNA"/>
</dbReference>
<evidence type="ECO:0000256" key="5">
    <source>
        <dbReference type="ARBA" id="ARBA00022989"/>
    </source>
</evidence>
<evidence type="ECO:0000256" key="1">
    <source>
        <dbReference type="ARBA" id="ARBA00004651"/>
    </source>
</evidence>
<feature type="transmembrane region" description="Helical" evidence="8">
    <location>
        <begin position="523"/>
        <end position="543"/>
    </location>
</feature>
<evidence type="ECO:0000256" key="3">
    <source>
        <dbReference type="ARBA" id="ARBA00022475"/>
    </source>
</evidence>
<dbReference type="GO" id="GO:0005886">
    <property type="term" value="C:plasma membrane"/>
    <property type="evidence" value="ECO:0007669"/>
    <property type="project" value="UniProtKB-SubCell"/>
</dbReference>
<feature type="transmembrane region" description="Helical" evidence="8">
    <location>
        <begin position="165"/>
        <end position="185"/>
    </location>
</feature>
<evidence type="ECO:0000256" key="7">
    <source>
        <dbReference type="SAM" id="MobiDB-lite"/>
    </source>
</evidence>
<dbReference type="Pfam" id="PF04632">
    <property type="entry name" value="FUSC"/>
    <property type="match status" value="2"/>
</dbReference>
<dbReference type="OrthoDB" id="9807111at2"/>
<keyword evidence="3" id="KW-1003">Cell membrane</keyword>